<keyword evidence="5" id="KW-1185">Reference proteome</keyword>
<sequence>MNSYTWNTTAEEVAADCQDQIANKTVLITGTTPKGLGATFAIIISKYGPACIILATRDITEAEKTAKDIAIVAPSVRTRVVEIDLASIDSVRRGANKINLLDEHIDVLVNNAGIMAPPFSKTTDDIERQFGTNQIGHFLLTNLLLPNMLARKVPFRVVNVSSGGYRYSPVRFEDWSFDNDKAYNRWIAYGQSKSANLLFSVALAHKFGKQGLVSVSLHPGVIMTNLSRNLEMEAFEEIAQFERTLGYKQFWDRPYEFKTPSQGVATHVFAAFHPSLDDPKLNGSYLVDSKVVEAGDIICWGRDPIDAQKLWELSENLVAQKFGA</sequence>
<keyword evidence="2" id="KW-0560">Oxidoreductase</keyword>
<evidence type="ECO:0000313" key="4">
    <source>
        <dbReference type="EMBL" id="RFU24733.1"/>
    </source>
</evidence>
<dbReference type="OrthoDB" id="191139at2759"/>
<evidence type="ECO:0000256" key="3">
    <source>
        <dbReference type="RuleBase" id="RU000363"/>
    </source>
</evidence>
<dbReference type="PANTHER" id="PTHR24320">
    <property type="entry name" value="RETINOL DEHYDROGENASE"/>
    <property type="match status" value="1"/>
</dbReference>
<dbReference type="AlphaFoldDB" id="A0A3E2GVE5"/>
<comment type="similarity">
    <text evidence="1 3">Belongs to the short-chain dehydrogenases/reductases (SDR) family.</text>
</comment>
<evidence type="ECO:0000256" key="2">
    <source>
        <dbReference type="ARBA" id="ARBA00023002"/>
    </source>
</evidence>
<dbReference type="STRING" id="5539.A0A3E2GVE5"/>
<accession>A0A3E2GVE5</accession>
<evidence type="ECO:0000313" key="5">
    <source>
        <dbReference type="Proteomes" id="UP000258309"/>
    </source>
</evidence>
<reference evidence="4 5" key="1">
    <citation type="submission" date="2018-05" db="EMBL/GenBank/DDBJ databases">
        <title>Draft genome sequence of Scytalidium lignicola DSM 105466, a ubiquitous saprotrophic fungus.</title>
        <authorList>
            <person name="Buettner E."/>
            <person name="Gebauer A.M."/>
            <person name="Hofrichter M."/>
            <person name="Liers C."/>
            <person name="Kellner H."/>
        </authorList>
    </citation>
    <scope>NUCLEOTIDE SEQUENCE [LARGE SCALE GENOMIC DNA]</scope>
    <source>
        <strain evidence="4 5">DSM 105466</strain>
    </source>
</reference>
<comment type="caution">
    <text evidence="4">The sequence shown here is derived from an EMBL/GenBank/DDBJ whole genome shotgun (WGS) entry which is preliminary data.</text>
</comment>
<gene>
    <name evidence="4" type="ORF">B7463_g11605</name>
</gene>
<feature type="non-terminal residue" evidence="4">
    <location>
        <position position="324"/>
    </location>
</feature>
<name>A0A3E2GVE5_SCYLI</name>
<dbReference type="GO" id="GO:0016491">
    <property type="term" value="F:oxidoreductase activity"/>
    <property type="evidence" value="ECO:0007669"/>
    <property type="project" value="UniProtKB-KW"/>
</dbReference>
<dbReference type="PRINTS" id="PR00080">
    <property type="entry name" value="SDRFAMILY"/>
</dbReference>
<feature type="non-terminal residue" evidence="4">
    <location>
        <position position="1"/>
    </location>
</feature>
<evidence type="ECO:0000256" key="1">
    <source>
        <dbReference type="ARBA" id="ARBA00006484"/>
    </source>
</evidence>
<dbReference type="PANTHER" id="PTHR24320:SF283">
    <property type="entry name" value="RETINOL DEHYDROGENASE 11"/>
    <property type="match status" value="1"/>
</dbReference>
<dbReference type="EMBL" id="NCSJ02000407">
    <property type="protein sequence ID" value="RFU24733.1"/>
    <property type="molecule type" value="Genomic_DNA"/>
</dbReference>
<organism evidence="4 5">
    <name type="scientific">Scytalidium lignicola</name>
    <name type="common">Hyphomycete</name>
    <dbReference type="NCBI Taxonomy" id="5539"/>
    <lineage>
        <taxon>Eukaryota</taxon>
        <taxon>Fungi</taxon>
        <taxon>Dikarya</taxon>
        <taxon>Ascomycota</taxon>
        <taxon>Pezizomycotina</taxon>
        <taxon>Leotiomycetes</taxon>
        <taxon>Leotiomycetes incertae sedis</taxon>
        <taxon>Scytalidium</taxon>
    </lineage>
</organism>
<dbReference type="Gene3D" id="3.40.50.720">
    <property type="entry name" value="NAD(P)-binding Rossmann-like Domain"/>
    <property type="match status" value="1"/>
</dbReference>
<dbReference type="InterPro" id="IPR002347">
    <property type="entry name" value="SDR_fam"/>
</dbReference>
<proteinExistence type="inferred from homology"/>
<dbReference type="PRINTS" id="PR00081">
    <property type="entry name" value="GDHRDH"/>
</dbReference>
<evidence type="ECO:0008006" key="6">
    <source>
        <dbReference type="Google" id="ProtNLM"/>
    </source>
</evidence>
<dbReference type="InterPro" id="IPR036291">
    <property type="entry name" value="NAD(P)-bd_dom_sf"/>
</dbReference>
<dbReference type="Proteomes" id="UP000258309">
    <property type="component" value="Unassembled WGS sequence"/>
</dbReference>
<protein>
    <recommendedName>
        <fullName evidence="6">Short-chain dehydrogenase</fullName>
    </recommendedName>
</protein>
<dbReference type="Pfam" id="PF00106">
    <property type="entry name" value="adh_short"/>
    <property type="match status" value="1"/>
</dbReference>
<dbReference type="SUPFAM" id="SSF51735">
    <property type="entry name" value="NAD(P)-binding Rossmann-fold domains"/>
    <property type="match status" value="1"/>
</dbReference>